<dbReference type="GO" id="GO:0006203">
    <property type="term" value="P:dGTP catabolic process"/>
    <property type="evidence" value="ECO:0007669"/>
    <property type="project" value="TreeGrafter"/>
</dbReference>
<evidence type="ECO:0000259" key="2">
    <source>
        <dbReference type="Pfam" id="PF03819"/>
    </source>
</evidence>
<feature type="region of interest" description="Disordered" evidence="1">
    <location>
        <begin position="291"/>
        <end position="312"/>
    </location>
</feature>
<dbReference type="EMBL" id="BOOG01000041">
    <property type="protein sequence ID" value="GIH71891.1"/>
    <property type="molecule type" value="Genomic_DNA"/>
</dbReference>
<dbReference type="GO" id="GO:0046052">
    <property type="term" value="P:UTP catabolic process"/>
    <property type="evidence" value="ECO:0007669"/>
    <property type="project" value="TreeGrafter"/>
</dbReference>
<dbReference type="Proteomes" id="UP000610966">
    <property type="component" value="Unassembled WGS sequence"/>
</dbReference>
<evidence type="ECO:0000313" key="3">
    <source>
        <dbReference type="EMBL" id="GIH71891.1"/>
    </source>
</evidence>
<dbReference type="PANTHER" id="PTHR30522">
    <property type="entry name" value="NUCLEOSIDE TRIPHOSPHATE PYROPHOSPHOHYDROLASE"/>
    <property type="match status" value="1"/>
</dbReference>
<dbReference type="GO" id="GO:0046047">
    <property type="term" value="P:TTP catabolic process"/>
    <property type="evidence" value="ECO:0007669"/>
    <property type="project" value="TreeGrafter"/>
</dbReference>
<dbReference type="FunFam" id="1.10.287.1080:FF:000001">
    <property type="entry name" value="Nucleoside triphosphate pyrophosphohydrolase"/>
    <property type="match status" value="1"/>
</dbReference>
<dbReference type="CDD" id="cd11528">
    <property type="entry name" value="NTP-PPase_MazG_Nterm"/>
    <property type="match status" value="1"/>
</dbReference>
<dbReference type="RefSeq" id="WP_204017569.1">
    <property type="nucleotide sequence ID" value="NZ_BOOG01000041.1"/>
</dbReference>
<sequence length="356" mass="38315">MPLIVVTTSPRVPPGLLTPAAWKALSDGRVLTGCADHPYLPYLAEAGTKVEVIALASDSAADSAADSAVVSAPADIARRSRTEKLVWLAAQDGDEAFMRAVGHAALALDDPPVIEVVPGSYDLPGARLLDLVQVMDRLRSECPWDRGQTHESLVPYLVEEAYEVLDTIDQGDYGALQEELGDLLLQIVFHARIAQERTGTERSVQDGDGFDIDDVATGIVDKLIRRHPHVFADVRVSGAAEVSDNWEAIKAAERAAKGETESALSGVPMAQPALSLAAQLLRRAGRAGAPDELADELGDELGDEHGDGLPTNTGARLFQLVRQAQAAGVDPEAELRAAAREYRRRVEEWERERSPQ</sequence>
<evidence type="ECO:0000256" key="1">
    <source>
        <dbReference type="SAM" id="MobiDB-lite"/>
    </source>
</evidence>
<dbReference type="GO" id="GO:0046061">
    <property type="term" value="P:dATP catabolic process"/>
    <property type="evidence" value="ECO:0007669"/>
    <property type="project" value="TreeGrafter"/>
</dbReference>
<evidence type="ECO:0000313" key="4">
    <source>
        <dbReference type="Proteomes" id="UP000610966"/>
    </source>
</evidence>
<feature type="domain" description="NTP pyrophosphohydrolase MazG-like" evidence="2">
    <location>
        <begin position="148"/>
        <end position="231"/>
    </location>
</feature>
<dbReference type="GO" id="GO:0046076">
    <property type="term" value="P:dTTP catabolic process"/>
    <property type="evidence" value="ECO:0007669"/>
    <property type="project" value="TreeGrafter"/>
</dbReference>
<dbReference type="Pfam" id="PF03819">
    <property type="entry name" value="MazG"/>
    <property type="match status" value="1"/>
</dbReference>
<protein>
    <submittedName>
        <fullName evidence="3">Nucleoside triphosphate pyrophosphohydrolase</fullName>
    </submittedName>
</protein>
<keyword evidence="4" id="KW-1185">Reference proteome</keyword>
<dbReference type="InterPro" id="IPR004518">
    <property type="entry name" value="MazG-like_dom"/>
</dbReference>
<dbReference type="SUPFAM" id="SSF101386">
    <property type="entry name" value="all-alpha NTP pyrophosphatases"/>
    <property type="match status" value="1"/>
</dbReference>
<dbReference type="Gene3D" id="1.10.287.1080">
    <property type="entry name" value="MazG-like"/>
    <property type="match status" value="2"/>
</dbReference>
<name>A0A8J3R9J1_9ACTN</name>
<reference evidence="3" key="1">
    <citation type="submission" date="2021-01" db="EMBL/GenBank/DDBJ databases">
        <title>Whole genome shotgun sequence of Sphaerimonospora thailandensis NBRC 107569.</title>
        <authorList>
            <person name="Komaki H."/>
            <person name="Tamura T."/>
        </authorList>
    </citation>
    <scope>NUCLEOTIDE SEQUENCE</scope>
    <source>
        <strain evidence="3">NBRC 107569</strain>
    </source>
</reference>
<dbReference type="GO" id="GO:0006950">
    <property type="term" value="P:response to stress"/>
    <property type="evidence" value="ECO:0007669"/>
    <property type="project" value="UniProtKB-ARBA"/>
</dbReference>
<dbReference type="GO" id="GO:0047429">
    <property type="term" value="F:nucleoside triphosphate diphosphatase activity"/>
    <property type="evidence" value="ECO:0007669"/>
    <property type="project" value="TreeGrafter"/>
</dbReference>
<comment type="caution">
    <text evidence="3">The sequence shown here is derived from an EMBL/GenBank/DDBJ whole genome shotgun (WGS) entry which is preliminary data.</text>
</comment>
<dbReference type="AlphaFoldDB" id="A0A8J3R9J1"/>
<gene>
    <name evidence="3" type="ORF">Mth01_41440</name>
</gene>
<dbReference type="NCBIfam" id="TIGR00444">
    <property type="entry name" value="mazG"/>
    <property type="match status" value="1"/>
</dbReference>
<proteinExistence type="predicted"/>
<organism evidence="3 4">
    <name type="scientific">Sphaerimonospora thailandensis</name>
    <dbReference type="NCBI Taxonomy" id="795644"/>
    <lineage>
        <taxon>Bacteria</taxon>
        <taxon>Bacillati</taxon>
        <taxon>Actinomycetota</taxon>
        <taxon>Actinomycetes</taxon>
        <taxon>Streptosporangiales</taxon>
        <taxon>Streptosporangiaceae</taxon>
        <taxon>Sphaerimonospora</taxon>
    </lineage>
</organism>
<accession>A0A8J3R9J1</accession>
<feature type="compositionally biased region" description="Acidic residues" evidence="1">
    <location>
        <begin position="292"/>
        <end position="302"/>
    </location>
</feature>
<dbReference type="InterPro" id="IPR011551">
    <property type="entry name" value="NTP_PyrPHydrolase_MazG"/>
</dbReference>
<dbReference type="GO" id="GO:0046081">
    <property type="term" value="P:dUTP catabolic process"/>
    <property type="evidence" value="ECO:0007669"/>
    <property type="project" value="TreeGrafter"/>
</dbReference>
<dbReference type="PANTHER" id="PTHR30522:SF0">
    <property type="entry name" value="NUCLEOSIDE TRIPHOSPHATE PYROPHOSPHOHYDROLASE"/>
    <property type="match status" value="1"/>
</dbReference>
<dbReference type="InterPro" id="IPR048015">
    <property type="entry name" value="NTP-PPase_MazG-like_N"/>
</dbReference>